<keyword evidence="2" id="KW-1185">Reference proteome</keyword>
<name>A0ACD1HMX7_9EURO</name>
<evidence type="ECO:0000313" key="1">
    <source>
        <dbReference type="EMBL" id="RAH74742.1"/>
    </source>
</evidence>
<sequence length="528" mass="60933">MVQLSLRNARSPPQRTNTRHGGRVTRNQKQPHTPRKRNRRADQFCVHTVANERRRPIYAVQFKAPHKVTISELVAGLHEMDLARDVINQEGDTFEYHATRLVAAVVTQIFSYMIDSGVQDGYICTGEAFVFLHIPEDPTVVQYYLCVPNQDVQANDQCRLHRTAIGQVLAFTLGALAAKAPSQEWHDTEHEELTTWKVEYLDILREIPETSRREGPATFIYRPSHWKFEPKTHNTRPRARLMKKIILRLPQQQRAAGRVEAGATNTQSFGQRDKAEKSQVDNQTTRTYCTMACIRGIVNRNPLDEECPNFRSHRQYPSSQRHSIGPADFTRRLHHQLAQNRHEGFEQLHVRGRTGFLMKATLLTHGYTVVIKATTTKKQYRLQAELENYSHLKSLQGYYIPVCIGMFNPSVAYWYHGQLMVQMMILSWSGMRLQYFINDQNSSFFERERNETLAVLQSHGIIHGDSEWRNMLWDDVGRHLFVIDLEDVKWLKRSRALELASGNGRQVHCVRDVKSKQCLASSSNGVCT</sequence>
<reference evidence="1" key="1">
    <citation type="submission" date="2018-02" db="EMBL/GenBank/DDBJ databases">
        <title>The genomes of Aspergillus section Nigri reveals drivers in fungal speciation.</title>
        <authorList>
            <consortium name="DOE Joint Genome Institute"/>
            <person name="Vesth T.C."/>
            <person name="Nybo J."/>
            <person name="Theobald S."/>
            <person name="Brandl J."/>
            <person name="Frisvad J.C."/>
            <person name="Nielsen K.F."/>
            <person name="Lyhne E.K."/>
            <person name="Kogle M.E."/>
            <person name="Kuo A."/>
            <person name="Riley R."/>
            <person name="Clum A."/>
            <person name="Nolan M."/>
            <person name="Lipzen A."/>
            <person name="Salamov A."/>
            <person name="Henrissat B."/>
            <person name="Wiebenga A."/>
            <person name="De vries R.P."/>
            <person name="Grigoriev I.V."/>
            <person name="Mortensen U.H."/>
            <person name="Andersen M.R."/>
            <person name="Baker S.E."/>
        </authorList>
    </citation>
    <scope>NUCLEOTIDE SEQUENCE</scope>
    <source>
        <strain evidence="1">CBS 121060</strain>
    </source>
</reference>
<protein>
    <submittedName>
        <fullName evidence="1">Uncharacterized protein</fullName>
    </submittedName>
</protein>
<evidence type="ECO:0000313" key="2">
    <source>
        <dbReference type="Proteomes" id="UP000249661"/>
    </source>
</evidence>
<proteinExistence type="predicted"/>
<dbReference type="EMBL" id="KZ824934">
    <property type="protein sequence ID" value="RAH74742.1"/>
    <property type="molecule type" value="Genomic_DNA"/>
</dbReference>
<dbReference type="Proteomes" id="UP000249661">
    <property type="component" value="Unassembled WGS sequence"/>
</dbReference>
<accession>A0ACD1HMX7</accession>
<organism evidence="1 2">
    <name type="scientific">Aspergillus aculeatinus CBS 121060</name>
    <dbReference type="NCBI Taxonomy" id="1448322"/>
    <lineage>
        <taxon>Eukaryota</taxon>
        <taxon>Fungi</taxon>
        <taxon>Dikarya</taxon>
        <taxon>Ascomycota</taxon>
        <taxon>Pezizomycotina</taxon>
        <taxon>Eurotiomycetes</taxon>
        <taxon>Eurotiomycetidae</taxon>
        <taxon>Eurotiales</taxon>
        <taxon>Aspergillaceae</taxon>
        <taxon>Aspergillus</taxon>
        <taxon>Aspergillus subgen. Circumdati</taxon>
    </lineage>
</organism>
<gene>
    <name evidence="1" type="ORF">BO66DRAFT_433856</name>
</gene>